<keyword evidence="2" id="KW-1185">Reference proteome</keyword>
<dbReference type="HOGENOM" id="CLU_2197305_0_0_1"/>
<proteinExistence type="predicted"/>
<protein>
    <submittedName>
        <fullName evidence="1">Uncharacterized protein</fullName>
    </submittedName>
</protein>
<evidence type="ECO:0000313" key="1">
    <source>
        <dbReference type="EMBL" id="KIM36564.1"/>
    </source>
</evidence>
<dbReference type="Proteomes" id="UP000053424">
    <property type="component" value="Unassembled WGS sequence"/>
</dbReference>
<dbReference type="EMBL" id="KN831804">
    <property type="protein sequence ID" value="KIM36564.1"/>
    <property type="molecule type" value="Genomic_DNA"/>
</dbReference>
<gene>
    <name evidence="1" type="ORF">M413DRAFT_449103</name>
</gene>
<organism evidence="1 2">
    <name type="scientific">Hebeloma cylindrosporum</name>
    <dbReference type="NCBI Taxonomy" id="76867"/>
    <lineage>
        <taxon>Eukaryota</taxon>
        <taxon>Fungi</taxon>
        <taxon>Dikarya</taxon>
        <taxon>Basidiomycota</taxon>
        <taxon>Agaricomycotina</taxon>
        <taxon>Agaricomycetes</taxon>
        <taxon>Agaricomycetidae</taxon>
        <taxon>Agaricales</taxon>
        <taxon>Agaricineae</taxon>
        <taxon>Hymenogastraceae</taxon>
        <taxon>Hebeloma</taxon>
    </lineage>
</organism>
<name>A0A0C3BWW1_HEBCY</name>
<dbReference type="AlphaFoldDB" id="A0A0C3BWW1"/>
<sequence length="108" mass="11877">MPPDGSLQGLARGGLVRCGLTSNKFPWTEKHALVNHGPTMPERPHVPSLEVNRDGLNQRLNCRAECLSSGPPSDFRSRISRCAHPGNLLLSMRVRRPRENGKRSPSTG</sequence>
<evidence type="ECO:0000313" key="2">
    <source>
        <dbReference type="Proteomes" id="UP000053424"/>
    </source>
</evidence>
<reference evidence="1 2" key="1">
    <citation type="submission" date="2014-04" db="EMBL/GenBank/DDBJ databases">
        <authorList>
            <consortium name="DOE Joint Genome Institute"/>
            <person name="Kuo A."/>
            <person name="Gay G."/>
            <person name="Dore J."/>
            <person name="Kohler A."/>
            <person name="Nagy L.G."/>
            <person name="Floudas D."/>
            <person name="Copeland A."/>
            <person name="Barry K.W."/>
            <person name="Cichocki N."/>
            <person name="Veneault-Fourrey C."/>
            <person name="LaButti K."/>
            <person name="Lindquist E.A."/>
            <person name="Lipzen A."/>
            <person name="Lundell T."/>
            <person name="Morin E."/>
            <person name="Murat C."/>
            <person name="Sun H."/>
            <person name="Tunlid A."/>
            <person name="Henrissat B."/>
            <person name="Grigoriev I.V."/>
            <person name="Hibbett D.S."/>
            <person name="Martin F."/>
            <person name="Nordberg H.P."/>
            <person name="Cantor M.N."/>
            <person name="Hua S.X."/>
        </authorList>
    </citation>
    <scope>NUCLEOTIDE SEQUENCE [LARGE SCALE GENOMIC DNA]</scope>
    <source>
        <strain evidence="2">h7</strain>
    </source>
</reference>
<reference evidence="2" key="2">
    <citation type="submission" date="2015-01" db="EMBL/GenBank/DDBJ databases">
        <title>Evolutionary Origins and Diversification of the Mycorrhizal Mutualists.</title>
        <authorList>
            <consortium name="DOE Joint Genome Institute"/>
            <consortium name="Mycorrhizal Genomics Consortium"/>
            <person name="Kohler A."/>
            <person name="Kuo A."/>
            <person name="Nagy L.G."/>
            <person name="Floudas D."/>
            <person name="Copeland A."/>
            <person name="Barry K.W."/>
            <person name="Cichocki N."/>
            <person name="Veneault-Fourrey C."/>
            <person name="LaButti K."/>
            <person name="Lindquist E.A."/>
            <person name="Lipzen A."/>
            <person name="Lundell T."/>
            <person name="Morin E."/>
            <person name="Murat C."/>
            <person name="Riley R."/>
            <person name="Ohm R."/>
            <person name="Sun H."/>
            <person name="Tunlid A."/>
            <person name="Henrissat B."/>
            <person name="Grigoriev I.V."/>
            <person name="Hibbett D.S."/>
            <person name="Martin F."/>
        </authorList>
    </citation>
    <scope>NUCLEOTIDE SEQUENCE [LARGE SCALE GENOMIC DNA]</scope>
    <source>
        <strain evidence="2">h7</strain>
    </source>
</reference>
<accession>A0A0C3BWW1</accession>